<dbReference type="EMBL" id="MN739514">
    <property type="protein sequence ID" value="QHT09715.1"/>
    <property type="molecule type" value="Genomic_DNA"/>
</dbReference>
<sequence>MSNKEDCGICCEFINKSNRKKIVCPNDKCALLCCRMCFVTHLMSSGVNPACMQCKKDFSSDFLMENITQKQYKDYTDYTTELLIEVIKGQLPEWQDEANRILVDRRFTALYDEKYSELLAVNSNISSIKKSLENIYSKSGINRINPFKKFSHYSDSLYVIRFLLDIWNTDYNCICSLCDKHVYNTINIYTCRCGFKKCNHCVSFCVLLNDTKCVCCEEDEFTLEQIKEITSKTYFNKFFKSKKQTENKLEIDKHKNTGLSLIKQKIDVNTTFTDIAFEFQKLKSVMHEPDKKEKVARFIKKCPNNDCRGFLSTAWKCGLCADFFCSDCHVKKNGARDENHVCNEAEKETVAMLKKDTKPCPRCGTPIDRYTGCNQVWTPCCKIAFDWSTGKIVTNERIHSPEYYDYMRRTNNGIVPREVGDNPCGERVNEYDFSNSLWDNKLNRYTLNAQKCMDYYRLTEHVNAVQIPLLPYNLGEIDYSKLGVKYLIGDIDDIKWKKSLKTDIKREKRENEVYHILNMFVNVMEDLSHDIINDKNTVKFIDSADSLIKYVNEQIGKINKKYKSVEKKYFISV</sequence>
<protein>
    <recommendedName>
        <fullName evidence="2">RING-type domain-containing protein</fullName>
    </recommendedName>
</protein>
<dbReference type="SUPFAM" id="SSF57850">
    <property type="entry name" value="RING/U-box"/>
    <property type="match status" value="1"/>
</dbReference>
<reference evidence="1" key="1">
    <citation type="journal article" date="2020" name="Nature">
        <title>Giant virus diversity and host interactions through global metagenomics.</title>
        <authorList>
            <person name="Schulz F."/>
            <person name="Roux S."/>
            <person name="Paez-Espino D."/>
            <person name="Jungbluth S."/>
            <person name="Walsh D.A."/>
            <person name="Denef V.J."/>
            <person name="McMahon K.D."/>
            <person name="Konstantinidis K.T."/>
            <person name="Eloe-Fadrosh E.A."/>
            <person name="Kyrpides N.C."/>
            <person name="Woyke T."/>
        </authorList>
    </citation>
    <scope>NUCLEOTIDE SEQUENCE</scope>
    <source>
        <strain evidence="1">GVMAG-M-3300023174-102</strain>
    </source>
</reference>
<name>A0A6C0D1Y5_9ZZZZ</name>
<proteinExistence type="predicted"/>
<accession>A0A6C0D1Y5</accession>
<dbReference type="Gene3D" id="1.20.120.1750">
    <property type="match status" value="1"/>
</dbReference>
<evidence type="ECO:0000313" key="1">
    <source>
        <dbReference type="EMBL" id="QHT09715.1"/>
    </source>
</evidence>
<organism evidence="1">
    <name type="scientific">viral metagenome</name>
    <dbReference type="NCBI Taxonomy" id="1070528"/>
    <lineage>
        <taxon>unclassified sequences</taxon>
        <taxon>metagenomes</taxon>
        <taxon>organismal metagenomes</taxon>
    </lineage>
</organism>
<evidence type="ECO:0008006" key="2">
    <source>
        <dbReference type="Google" id="ProtNLM"/>
    </source>
</evidence>
<dbReference type="AlphaFoldDB" id="A0A6C0D1Y5"/>